<feature type="domain" description="BTB" evidence="3">
    <location>
        <begin position="91"/>
        <end position="158"/>
    </location>
</feature>
<dbReference type="STRING" id="6573.A0A210Q950"/>
<dbReference type="InterPro" id="IPR011333">
    <property type="entry name" value="SKP1/BTB/POZ_sf"/>
</dbReference>
<name>A0A210Q950_MIZYE</name>
<gene>
    <name evidence="4" type="ORF">KP79_PYT11281</name>
</gene>
<dbReference type="OrthoDB" id="684045at2759"/>
<dbReference type="PANTHER" id="PTHR46231">
    <property type="entry name" value="ANKYRIN REPEAT AND BTB/POZ DOMAIN-CONTAINING PROTEIN 1"/>
    <property type="match status" value="1"/>
</dbReference>
<dbReference type="GO" id="GO:0000151">
    <property type="term" value="C:ubiquitin ligase complex"/>
    <property type="evidence" value="ECO:0007669"/>
    <property type="project" value="TreeGrafter"/>
</dbReference>
<dbReference type="CDD" id="cd18295">
    <property type="entry name" value="BTB1_POZ_ABTB1_BPOZ1"/>
    <property type="match status" value="1"/>
</dbReference>
<evidence type="ECO:0000256" key="2">
    <source>
        <dbReference type="ARBA" id="ARBA00023043"/>
    </source>
</evidence>
<dbReference type="Pfam" id="PF00651">
    <property type="entry name" value="BTB"/>
    <property type="match status" value="2"/>
</dbReference>
<dbReference type="InterPro" id="IPR044515">
    <property type="entry name" value="ABTB1"/>
</dbReference>
<sequence>MTGVDPVVLCIDWTVENIPHIVSHERMCFGGVDYGARCEANTFDGERCLYGALTDKIRNLLRQYNVISSKQLRRDLYEEFLRKLLEDGVYSDVTFYVHDKMFQVHRCILAARCEYFATMFKTRWLGRRVITLKHALVVPVAFKSILQYLYTGCLDTHIDNIKDCLRLAKQCRLQSLMDEIDDHYKRFRTFEMAKPGITVTTLTIEPNLHNTKLQEDLGKLGDLALPDELCSEIFQALGSLPFAGLQDLPIYPDICFIVEEHKFLCHKVFFCGRSDYFKALLIDHFGESYISEDNLPMVPINEISAESFRKLMYYLYQDSCELTKETVVEMLKLADQYLLQGLKRLCASNISKYIDIDTVLQILILARLFGLRRLADQCSEFMANNLHEVLRLADFVDIVRQDAANLKQREDTDTVEIIDDIRFNITNFVQTFSDMMDADEKLRMIDDFLEELDIDA</sequence>
<keyword evidence="1" id="KW-0677">Repeat</keyword>
<accession>A0A210Q950</accession>
<feature type="domain" description="BTB" evidence="3">
    <location>
        <begin position="252"/>
        <end position="324"/>
    </location>
</feature>
<reference evidence="4 5" key="1">
    <citation type="journal article" date="2017" name="Nat. Ecol. Evol.">
        <title>Scallop genome provides insights into evolution of bilaterian karyotype and development.</title>
        <authorList>
            <person name="Wang S."/>
            <person name="Zhang J."/>
            <person name="Jiao W."/>
            <person name="Li J."/>
            <person name="Xun X."/>
            <person name="Sun Y."/>
            <person name="Guo X."/>
            <person name="Huan P."/>
            <person name="Dong B."/>
            <person name="Zhang L."/>
            <person name="Hu X."/>
            <person name="Sun X."/>
            <person name="Wang J."/>
            <person name="Zhao C."/>
            <person name="Wang Y."/>
            <person name="Wang D."/>
            <person name="Huang X."/>
            <person name="Wang R."/>
            <person name="Lv J."/>
            <person name="Li Y."/>
            <person name="Zhang Z."/>
            <person name="Liu B."/>
            <person name="Lu W."/>
            <person name="Hui Y."/>
            <person name="Liang J."/>
            <person name="Zhou Z."/>
            <person name="Hou R."/>
            <person name="Li X."/>
            <person name="Liu Y."/>
            <person name="Li H."/>
            <person name="Ning X."/>
            <person name="Lin Y."/>
            <person name="Zhao L."/>
            <person name="Xing Q."/>
            <person name="Dou J."/>
            <person name="Li Y."/>
            <person name="Mao J."/>
            <person name="Guo H."/>
            <person name="Dou H."/>
            <person name="Li T."/>
            <person name="Mu C."/>
            <person name="Jiang W."/>
            <person name="Fu Q."/>
            <person name="Fu X."/>
            <person name="Miao Y."/>
            <person name="Liu J."/>
            <person name="Yu Q."/>
            <person name="Li R."/>
            <person name="Liao H."/>
            <person name="Li X."/>
            <person name="Kong Y."/>
            <person name="Jiang Z."/>
            <person name="Chourrout D."/>
            <person name="Li R."/>
            <person name="Bao Z."/>
        </authorList>
    </citation>
    <scope>NUCLEOTIDE SEQUENCE [LARGE SCALE GENOMIC DNA]</scope>
    <source>
        <strain evidence="4 5">PY_sf001</strain>
    </source>
</reference>
<organism evidence="4 5">
    <name type="scientific">Mizuhopecten yessoensis</name>
    <name type="common">Japanese scallop</name>
    <name type="synonym">Patinopecten yessoensis</name>
    <dbReference type="NCBI Taxonomy" id="6573"/>
    <lineage>
        <taxon>Eukaryota</taxon>
        <taxon>Metazoa</taxon>
        <taxon>Spiralia</taxon>
        <taxon>Lophotrochozoa</taxon>
        <taxon>Mollusca</taxon>
        <taxon>Bivalvia</taxon>
        <taxon>Autobranchia</taxon>
        <taxon>Pteriomorphia</taxon>
        <taxon>Pectinida</taxon>
        <taxon>Pectinoidea</taxon>
        <taxon>Pectinidae</taxon>
        <taxon>Mizuhopecten</taxon>
    </lineage>
</organism>
<dbReference type="GO" id="GO:0005737">
    <property type="term" value="C:cytoplasm"/>
    <property type="evidence" value="ECO:0007669"/>
    <property type="project" value="TreeGrafter"/>
</dbReference>
<dbReference type="Gene3D" id="3.30.710.10">
    <property type="entry name" value="Potassium Channel Kv1.1, Chain A"/>
    <property type="match status" value="2"/>
</dbReference>
<dbReference type="Proteomes" id="UP000242188">
    <property type="component" value="Unassembled WGS sequence"/>
</dbReference>
<evidence type="ECO:0000313" key="5">
    <source>
        <dbReference type="Proteomes" id="UP000242188"/>
    </source>
</evidence>
<dbReference type="CDD" id="cd18296">
    <property type="entry name" value="BTB2_POZ_ABTB1_BPOZ1"/>
    <property type="match status" value="1"/>
</dbReference>
<evidence type="ECO:0000256" key="1">
    <source>
        <dbReference type="ARBA" id="ARBA00022737"/>
    </source>
</evidence>
<dbReference type="PANTHER" id="PTHR46231:SF1">
    <property type="entry name" value="ANKYRIN REPEAT AND BTB_POZ DOMAIN-CONTAINING PROTEIN 1"/>
    <property type="match status" value="1"/>
</dbReference>
<proteinExistence type="predicted"/>
<dbReference type="SUPFAM" id="SSF54695">
    <property type="entry name" value="POZ domain"/>
    <property type="match status" value="2"/>
</dbReference>
<keyword evidence="5" id="KW-1185">Reference proteome</keyword>
<comment type="caution">
    <text evidence="4">The sequence shown here is derived from an EMBL/GenBank/DDBJ whole genome shotgun (WGS) entry which is preliminary data.</text>
</comment>
<dbReference type="EMBL" id="NEDP02004538">
    <property type="protein sequence ID" value="OWF45258.1"/>
    <property type="molecule type" value="Genomic_DNA"/>
</dbReference>
<dbReference type="SMART" id="SM00225">
    <property type="entry name" value="BTB"/>
    <property type="match status" value="2"/>
</dbReference>
<dbReference type="InterPro" id="IPR000210">
    <property type="entry name" value="BTB/POZ_dom"/>
</dbReference>
<keyword evidence="2" id="KW-0040">ANK repeat</keyword>
<protein>
    <submittedName>
        <fullName evidence="4">Ankyrin repeat and BTB/POZ domain-containing protein 1</fullName>
    </submittedName>
</protein>
<evidence type="ECO:0000313" key="4">
    <source>
        <dbReference type="EMBL" id="OWF45258.1"/>
    </source>
</evidence>
<dbReference type="AlphaFoldDB" id="A0A210Q950"/>
<dbReference type="PROSITE" id="PS50097">
    <property type="entry name" value="BTB"/>
    <property type="match status" value="2"/>
</dbReference>
<dbReference type="CDD" id="cd18497">
    <property type="entry name" value="BACK_ABTB1_BPOZ"/>
    <property type="match status" value="1"/>
</dbReference>
<evidence type="ECO:0000259" key="3">
    <source>
        <dbReference type="PROSITE" id="PS50097"/>
    </source>
</evidence>